<reference evidence="3 4" key="1">
    <citation type="submission" date="2020-08" db="EMBL/GenBank/DDBJ databases">
        <title>Sequencing the genomes of 1000 actinobacteria strains.</title>
        <authorList>
            <person name="Klenk H.-P."/>
        </authorList>
    </citation>
    <scope>NUCLEOTIDE SEQUENCE [LARGE SCALE GENOMIC DNA]</scope>
    <source>
        <strain evidence="3 4">DSM 44593</strain>
    </source>
</reference>
<proteinExistence type="predicted"/>
<comment type="caution">
    <text evidence="3">The sequence shown here is derived from an EMBL/GenBank/DDBJ whole genome shotgun (WGS) entry which is preliminary data.</text>
</comment>
<dbReference type="AlphaFoldDB" id="A0A841EAX4"/>
<dbReference type="EMBL" id="JACHLY010000001">
    <property type="protein sequence ID" value="MBB6000136.1"/>
    <property type="molecule type" value="Genomic_DNA"/>
</dbReference>
<feature type="transmembrane region" description="Helical" evidence="2">
    <location>
        <begin position="83"/>
        <end position="103"/>
    </location>
</feature>
<dbReference type="RefSeq" id="WP_184637375.1">
    <property type="nucleotide sequence ID" value="NZ_BAABKT010000012.1"/>
</dbReference>
<evidence type="ECO:0000313" key="3">
    <source>
        <dbReference type="EMBL" id="MBB6000136.1"/>
    </source>
</evidence>
<dbReference type="Proteomes" id="UP000578077">
    <property type="component" value="Unassembled WGS sequence"/>
</dbReference>
<keyword evidence="2" id="KW-0812">Transmembrane</keyword>
<organism evidence="3 4">
    <name type="scientific">Streptomonospora salina</name>
    <dbReference type="NCBI Taxonomy" id="104205"/>
    <lineage>
        <taxon>Bacteria</taxon>
        <taxon>Bacillati</taxon>
        <taxon>Actinomycetota</taxon>
        <taxon>Actinomycetes</taxon>
        <taxon>Streptosporangiales</taxon>
        <taxon>Nocardiopsidaceae</taxon>
        <taxon>Streptomonospora</taxon>
    </lineage>
</organism>
<keyword evidence="2" id="KW-1133">Transmembrane helix</keyword>
<feature type="transmembrane region" description="Helical" evidence="2">
    <location>
        <begin position="48"/>
        <end position="71"/>
    </location>
</feature>
<sequence length="272" mass="28337">MAAEAELRRIQRAGRTLDVALSAVAAGALAFSTVNVALLAIAHGVPAWIAWLLEPLVGIALWAVLSSDAVLSRYGRSAGGWAWCLRTFAGVATLTLNIWSSVFTGTGSDLAWSPNPAGILLHAVAPILLILLAEAAPRYRAAFAAISADLTTPTAPVSPQPAAAPSPDDTPPAADDDPVPSAMSESAAPTARARPARPPTPDVLSPQPGLHPPPPTAPETTTRRNRRERTDARARSIVLLDPDITGAELARRLGVAPRSGQRILERITAEGP</sequence>
<keyword evidence="2" id="KW-0472">Membrane</keyword>
<evidence type="ECO:0008006" key="5">
    <source>
        <dbReference type="Google" id="ProtNLM"/>
    </source>
</evidence>
<evidence type="ECO:0000313" key="4">
    <source>
        <dbReference type="Proteomes" id="UP000578077"/>
    </source>
</evidence>
<feature type="region of interest" description="Disordered" evidence="1">
    <location>
        <begin position="152"/>
        <end position="236"/>
    </location>
</feature>
<accession>A0A841EAX4</accession>
<feature type="compositionally biased region" description="Low complexity" evidence="1">
    <location>
        <begin position="171"/>
        <end position="193"/>
    </location>
</feature>
<protein>
    <recommendedName>
        <fullName evidence="5">DUF2637 domain-containing protein</fullName>
    </recommendedName>
</protein>
<gene>
    <name evidence="3" type="ORF">HNR25_003887</name>
</gene>
<feature type="compositionally biased region" description="Pro residues" evidence="1">
    <location>
        <begin position="156"/>
        <end position="170"/>
    </location>
</feature>
<feature type="transmembrane region" description="Helical" evidence="2">
    <location>
        <begin position="20"/>
        <end position="42"/>
    </location>
</feature>
<feature type="transmembrane region" description="Helical" evidence="2">
    <location>
        <begin position="115"/>
        <end position="133"/>
    </location>
</feature>
<evidence type="ECO:0000256" key="2">
    <source>
        <dbReference type="SAM" id="Phobius"/>
    </source>
</evidence>
<name>A0A841EAX4_9ACTN</name>
<keyword evidence="4" id="KW-1185">Reference proteome</keyword>
<evidence type="ECO:0000256" key="1">
    <source>
        <dbReference type="SAM" id="MobiDB-lite"/>
    </source>
</evidence>